<evidence type="ECO:0000313" key="2">
    <source>
        <dbReference type="Proteomes" id="UP000179237"/>
    </source>
</evidence>
<dbReference type="AlphaFoldDB" id="A0A1F5FUY6"/>
<reference evidence="1 2" key="1">
    <citation type="journal article" date="2016" name="Nat. Commun.">
        <title>Thousands of microbial genomes shed light on interconnected biogeochemical processes in an aquifer system.</title>
        <authorList>
            <person name="Anantharaman K."/>
            <person name="Brown C.T."/>
            <person name="Hug L.A."/>
            <person name="Sharon I."/>
            <person name="Castelle C.J."/>
            <person name="Probst A.J."/>
            <person name="Thomas B.C."/>
            <person name="Singh A."/>
            <person name="Wilkins M.J."/>
            <person name="Karaoz U."/>
            <person name="Brodie E.L."/>
            <person name="Williams K.H."/>
            <person name="Hubbard S.S."/>
            <person name="Banfield J.F."/>
        </authorList>
    </citation>
    <scope>NUCLEOTIDE SEQUENCE [LARGE SCALE GENOMIC DNA]</scope>
</reference>
<comment type="caution">
    <text evidence="1">The sequence shown here is derived from an EMBL/GenBank/DDBJ whole genome shotgun (WGS) entry which is preliminary data.</text>
</comment>
<gene>
    <name evidence="1" type="ORF">A2572_01800</name>
</gene>
<protein>
    <submittedName>
        <fullName evidence="1">Uncharacterized protein</fullName>
    </submittedName>
</protein>
<evidence type="ECO:0000313" key="1">
    <source>
        <dbReference type="EMBL" id="OGD83423.1"/>
    </source>
</evidence>
<name>A0A1F5FUY6_9BACT</name>
<dbReference type="Proteomes" id="UP000179237">
    <property type="component" value="Unassembled WGS sequence"/>
</dbReference>
<accession>A0A1F5FUY6</accession>
<proteinExistence type="predicted"/>
<organism evidence="1 2">
    <name type="scientific">Candidatus Collierbacteria bacterium RIFOXYD1_FULL_40_9</name>
    <dbReference type="NCBI Taxonomy" id="1817731"/>
    <lineage>
        <taxon>Bacteria</taxon>
        <taxon>Candidatus Collieribacteriota</taxon>
    </lineage>
</organism>
<sequence>MTEKRIFDSNFHRWYVGEGNGVVDLGSEPYKSKNEIRGQTYEDLLAQYRRYVNDPKAEFTQEILEELRRLGKI</sequence>
<dbReference type="EMBL" id="MFAQ01000017">
    <property type="protein sequence ID" value="OGD83423.1"/>
    <property type="molecule type" value="Genomic_DNA"/>
</dbReference>